<dbReference type="Proteomes" id="UP000664109">
    <property type="component" value="Unassembled WGS sequence"/>
</dbReference>
<accession>A0ABS2UUM5</accession>
<dbReference type="EMBL" id="JAFEJA010000001">
    <property type="protein sequence ID" value="MBM9621014.1"/>
    <property type="molecule type" value="Genomic_DNA"/>
</dbReference>
<evidence type="ECO:0000313" key="3">
    <source>
        <dbReference type="Proteomes" id="UP000664109"/>
    </source>
</evidence>
<gene>
    <name evidence="2" type="ORF">JE024_20175</name>
</gene>
<protein>
    <submittedName>
        <fullName evidence="2">Uncharacterized protein</fullName>
    </submittedName>
</protein>
<comment type="caution">
    <text evidence="2">The sequence shown here is derived from an EMBL/GenBank/DDBJ whole genome shotgun (WGS) entry which is preliminary data.</text>
</comment>
<reference evidence="2 3" key="1">
    <citation type="journal article" date="2016" name="Arch. Microbiol.">
        <title>Streptomyces zhihengii sp. nov., isolated from rhizospheric soil of Psammosilene tunicoides.</title>
        <authorList>
            <person name="Huang M.J."/>
            <person name="Fei J.J."/>
            <person name="Salam N."/>
            <person name="Kim C.J."/>
            <person name="Hozzein W.N."/>
            <person name="Xiao M."/>
            <person name="Huang H.Q."/>
            <person name="Li W.J."/>
        </authorList>
    </citation>
    <scope>NUCLEOTIDE SEQUENCE [LARGE SCALE GENOMIC DNA]</scope>
    <source>
        <strain evidence="2 3">YIM T102</strain>
    </source>
</reference>
<organism evidence="2 3">
    <name type="scientific">Streptomyces zhihengii</name>
    <dbReference type="NCBI Taxonomy" id="1818004"/>
    <lineage>
        <taxon>Bacteria</taxon>
        <taxon>Bacillati</taxon>
        <taxon>Actinomycetota</taxon>
        <taxon>Actinomycetes</taxon>
        <taxon>Kitasatosporales</taxon>
        <taxon>Streptomycetaceae</taxon>
        <taxon>Streptomyces</taxon>
    </lineage>
</organism>
<keyword evidence="1" id="KW-0472">Membrane</keyword>
<evidence type="ECO:0000256" key="1">
    <source>
        <dbReference type="SAM" id="Phobius"/>
    </source>
</evidence>
<keyword evidence="3" id="KW-1185">Reference proteome</keyword>
<evidence type="ECO:0000313" key="2">
    <source>
        <dbReference type="EMBL" id="MBM9621014.1"/>
    </source>
</evidence>
<keyword evidence="1" id="KW-1133">Transmembrane helix</keyword>
<dbReference type="RefSeq" id="WP_205374921.1">
    <property type="nucleotide sequence ID" value="NZ_JAFEJA010000001.1"/>
</dbReference>
<sequence>MTTVTLAVDAAVFGTVGAGGVALVLSLALVLGVRGGGRVKLTASPATYLAFVASTSFAAAGQMWTQPEQLAHAVIGLLGG</sequence>
<feature type="transmembrane region" description="Helical" evidence="1">
    <location>
        <begin position="12"/>
        <end position="33"/>
    </location>
</feature>
<keyword evidence="1" id="KW-0812">Transmembrane</keyword>
<name>A0ABS2UUM5_9ACTN</name>
<proteinExistence type="predicted"/>